<organism evidence="1">
    <name type="scientific">marine sediment metagenome</name>
    <dbReference type="NCBI Taxonomy" id="412755"/>
    <lineage>
        <taxon>unclassified sequences</taxon>
        <taxon>metagenomes</taxon>
        <taxon>ecological metagenomes</taxon>
    </lineage>
</organism>
<gene>
    <name evidence="1" type="ORF">S06H3_35856</name>
</gene>
<sequence>LNLSRSVEGIMKAKQKLLINILKNMPLGTSNCYFCLLNSPILGFDGCKTCQWGKFHGGTCCTPNNDYHKIQDLRLELQGAIEELYYKGEKYKTEEVEFKPESLI</sequence>
<comment type="caution">
    <text evidence="1">The sequence shown here is derived from an EMBL/GenBank/DDBJ whole genome shotgun (WGS) entry which is preliminary data.</text>
</comment>
<protein>
    <submittedName>
        <fullName evidence="1">Uncharacterized protein</fullName>
    </submittedName>
</protein>
<name>X1N7S8_9ZZZZ</name>
<accession>X1N7S8</accession>
<proteinExistence type="predicted"/>
<feature type="non-terminal residue" evidence="1">
    <location>
        <position position="1"/>
    </location>
</feature>
<reference evidence="1" key="1">
    <citation type="journal article" date="2014" name="Front. Microbiol.">
        <title>High frequency of phylogenetically diverse reductive dehalogenase-homologous genes in deep subseafloor sedimentary metagenomes.</title>
        <authorList>
            <person name="Kawai M."/>
            <person name="Futagami T."/>
            <person name="Toyoda A."/>
            <person name="Takaki Y."/>
            <person name="Nishi S."/>
            <person name="Hori S."/>
            <person name="Arai W."/>
            <person name="Tsubouchi T."/>
            <person name="Morono Y."/>
            <person name="Uchiyama I."/>
            <person name="Ito T."/>
            <person name="Fujiyama A."/>
            <person name="Inagaki F."/>
            <person name="Takami H."/>
        </authorList>
    </citation>
    <scope>NUCLEOTIDE SEQUENCE</scope>
    <source>
        <strain evidence="1">Expedition CK06-06</strain>
    </source>
</reference>
<evidence type="ECO:0000313" key="1">
    <source>
        <dbReference type="EMBL" id="GAI26271.1"/>
    </source>
</evidence>
<dbReference type="AlphaFoldDB" id="X1N7S8"/>
<dbReference type="EMBL" id="BARV01021665">
    <property type="protein sequence ID" value="GAI26271.1"/>
    <property type="molecule type" value="Genomic_DNA"/>
</dbReference>